<evidence type="ECO:0000313" key="3">
    <source>
        <dbReference type="Proteomes" id="UP001055911"/>
    </source>
</evidence>
<evidence type="ECO:0000256" key="1">
    <source>
        <dbReference type="ARBA" id="ARBA00022490"/>
    </source>
</evidence>
<dbReference type="EMBL" id="CP097119">
    <property type="protein sequence ID" value="USS89487.1"/>
    <property type="molecule type" value="Genomic_DNA"/>
</dbReference>
<keyword evidence="3" id="KW-1185">Reference proteome</keyword>
<evidence type="ECO:0000313" key="2">
    <source>
        <dbReference type="EMBL" id="USS89487.1"/>
    </source>
</evidence>
<name>A0A9Q8ZS42_9LACO</name>
<accession>A0A9Q8ZS42</accession>
<dbReference type="InterPro" id="IPR016979">
    <property type="entry name" value="DUF2129"/>
</dbReference>
<dbReference type="AlphaFoldDB" id="A0A9Q8ZS42"/>
<keyword evidence="1" id="KW-0963">Cytoplasm</keyword>
<sequence length="84" mass="9867">MEKRTELLVSLFSIKQAKTLQRFGDVRYVSRRMRYAILYVQQADVNKIMRELNQLRMVKKVDLVPTKTLAFQFEDLNQTVEGAG</sequence>
<protein>
    <submittedName>
        <fullName evidence="2">YlbG family protein</fullName>
    </submittedName>
</protein>
<organism evidence="2 3">
    <name type="scientific">Fructilactobacillus cliffordii</name>
    <dbReference type="NCBI Taxonomy" id="2940299"/>
    <lineage>
        <taxon>Bacteria</taxon>
        <taxon>Bacillati</taxon>
        <taxon>Bacillota</taxon>
        <taxon>Bacilli</taxon>
        <taxon>Lactobacillales</taxon>
        <taxon>Lactobacillaceae</taxon>
        <taxon>Fructilactobacillus</taxon>
    </lineage>
</organism>
<dbReference type="Proteomes" id="UP001055911">
    <property type="component" value="Chromosome"/>
</dbReference>
<proteinExistence type="predicted"/>
<reference evidence="2" key="1">
    <citation type="submission" date="2022-05" db="EMBL/GenBank/DDBJ databases">
        <authorList>
            <person name="Oliphant S.A."/>
            <person name="Watson-Haigh N.S."/>
            <person name="Sumby K.M."/>
            <person name="Gardner J.M."/>
            <person name="Jiranek V."/>
        </authorList>
    </citation>
    <scope>NUCLEOTIDE SEQUENCE</scope>
    <source>
        <strain evidence="2">KI4_B1</strain>
    </source>
</reference>
<dbReference type="Pfam" id="PF09902">
    <property type="entry name" value="DUF2129"/>
    <property type="match status" value="1"/>
</dbReference>
<dbReference type="RefSeq" id="WP_252767037.1">
    <property type="nucleotide sequence ID" value="NZ_CP097119.1"/>
</dbReference>
<gene>
    <name evidence="2" type="ORF">M3M40_01485</name>
</gene>